<keyword evidence="2" id="KW-1185">Reference proteome</keyword>
<evidence type="ECO:0000313" key="1">
    <source>
        <dbReference type="EMBL" id="GIE67441.1"/>
    </source>
</evidence>
<comment type="caution">
    <text evidence="1">The sequence shown here is derived from an EMBL/GenBank/DDBJ whole genome shotgun (WGS) entry which is preliminary data.</text>
</comment>
<dbReference type="Proteomes" id="UP000624709">
    <property type="component" value="Unassembled WGS sequence"/>
</dbReference>
<accession>A0ABQ4B9Q1</accession>
<dbReference type="InterPro" id="IPR046026">
    <property type="entry name" value="DUF5984"/>
</dbReference>
<proteinExistence type="predicted"/>
<dbReference type="EMBL" id="BOMS01000048">
    <property type="protein sequence ID" value="GIE67441.1"/>
    <property type="molecule type" value="Genomic_DNA"/>
</dbReference>
<dbReference type="Pfam" id="PF19446">
    <property type="entry name" value="DUF5984"/>
    <property type="match status" value="1"/>
</dbReference>
<name>A0ABQ4B9Q1_9ACTN</name>
<protein>
    <submittedName>
        <fullName evidence="1">Uncharacterized protein</fullName>
    </submittedName>
</protein>
<gene>
    <name evidence="1" type="ORF">Apa02nite_035490</name>
</gene>
<reference evidence="1 2" key="1">
    <citation type="submission" date="2021-01" db="EMBL/GenBank/DDBJ databases">
        <title>Whole genome shotgun sequence of Actinoplanes palleronii NBRC 14916.</title>
        <authorList>
            <person name="Komaki H."/>
            <person name="Tamura T."/>
        </authorList>
    </citation>
    <scope>NUCLEOTIDE SEQUENCE [LARGE SCALE GENOMIC DNA]</scope>
    <source>
        <strain evidence="1 2">NBRC 14916</strain>
    </source>
</reference>
<evidence type="ECO:0000313" key="2">
    <source>
        <dbReference type="Proteomes" id="UP000624709"/>
    </source>
</evidence>
<sequence>MFRFEFELRPVLDVPAWGGDKPTLHWFGLTSGWFWMSAPSCEFLRYTDDAVGRWDLERPYPDYYVARLWEDLNGLRWALQEPVPEDLIPLVDGTFVSREFPDDDFGDDVDAVFEVQSDYSLDLGYLTDSPYVSCWRHVADGADLVTFRQQVAPARLSTFEGPARLDATVPAVEFFAAIEDFDRRFIAAMEDRVTALESSGPPPDIDLDVRQLRAEHTNRSGWLGQRLATPHVVDWAKVRVGAAELRTWPPLPQPDNG</sequence>
<organism evidence="1 2">
    <name type="scientific">Actinoplanes palleronii</name>
    <dbReference type="NCBI Taxonomy" id="113570"/>
    <lineage>
        <taxon>Bacteria</taxon>
        <taxon>Bacillati</taxon>
        <taxon>Actinomycetota</taxon>
        <taxon>Actinomycetes</taxon>
        <taxon>Micromonosporales</taxon>
        <taxon>Micromonosporaceae</taxon>
        <taxon>Actinoplanes</taxon>
    </lineage>
</organism>
<dbReference type="RefSeq" id="WP_275412482.1">
    <property type="nucleotide sequence ID" value="NZ_BAAATY010000011.1"/>
</dbReference>